<dbReference type="EMBL" id="MH590526">
    <property type="protein sequence ID" value="QAJ98576.1"/>
    <property type="molecule type" value="Genomic_DNA"/>
</dbReference>
<dbReference type="EMBL" id="MH590462">
    <property type="protein sequence ID" value="QAE47431.1"/>
    <property type="molecule type" value="Genomic_DNA"/>
</dbReference>
<dbReference type="InterPro" id="IPR004339">
    <property type="entry name" value="UL49"/>
</dbReference>
<dbReference type="EMBL" id="MH590385">
    <property type="protein sequence ID" value="QAQ73470.1"/>
    <property type="molecule type" value="Genomic_DNA"/>
</dbReference>
<dbReference type="EMBL" id="LN827547">
    <property type="protein sequence ID" value="CEQ33997.1"/>
    <property type="molecule type" value="Genomic_DNA"/>
</dbReference>
<evidence type="ECO:0000313" key="2">
    <source>
        <dbReference type="EMBL" id="AIE88740.1"/>
    </source>
</evidence>
<evidence type="ECO:0000313" key="28">
    <source>
        <dbReference type="EMBL" id="QAM39976.1"/>
    </source>
</evidence>
<dbReference type="EMBL" id="MH590418">
    <property type="protein sequence ID" value="QAC31681.1"/>
    <property type="molecule type" value="Genomic_DNA"/>
</dbReference>
<dbReference type="EMBL" id="MH590525">
    <property type="protein sequence ID" value="QAJ87824.1"/>
    <property type="molecule type" value="Genomic_DNA"/>
</dbReference>
<dbReference type="Proteomes" id="UP000270129">
    <property type="component" value="Segment"/>
</dbReference>
<dbReference type="EMBL" id="MH590562">
    <property type="protein sequence ID" value="QAO30787.1"/>
    <property type="molecule type" value="Genomic_DNA"/>
</dbReference>
<evidence type="ECO:0000313" key="14">
    <source>
        <dbReference type="EMBL" id="QAE34738.1"/>
    </source>
</evidence>
<dbReference type="EMBL" id="MH590563">
    <property type="protein sequence ID" value="QAO44055.1"/>
    <property type="molecule type" value="Genomic_DNA"/>
</dbReference>
<evidence type="ECO:0000313" key="21">
    <source>
        <dbReference type="EMBL" id="QAJ14438.1"/>
    </source>
</evidence>
<accession>A0A075FCW5</accession>
<evidence type="ECO:0000313" key="46">
    <source>
        <dbReference type="EMBL" id="QBM04879.1"/>
    </source>
</evidence>
<evidence type="ECO:0000313" key="43">
    <source>
        <dbReference type="EMBL" id="QAQ83106.1"/>
    </source>
</evidence>
<evidence type="ECO:0000313" key="22">
    <source>
        <dbReference type="EMBL" id="QAJ87824.1"/>
    </source>
</evidence>
<dbReference type="EMBL" id="MH590558">
    <property type="protein sequence ID" value="QAN78405.1"/>
    <property type="molecule type" value="Genomic_DNA"/>
</dbReference>
<protein>
    <submittedName>
        <fullName evidence="3 46">BFRF2</fullName>
    </submittedName>
</protein>
<dbReference type="EMBL" id="MH590517">
    <property type="protein sequence ID" value="QAJ04219.1"/>
    <property type="molecule type" value="Genomic_DNA"/>
</dbReference>
<dbReference type="EMBL" id="MH590530">
    <property type="protein sequence ID" value="QAK42260.1"/>
    <property type="molecule type" value="Genomic_DNA"/>
</dbReference>
<dbReference type="EMBL" id="MH590383">
    <property type="protein sequence ID" value="QAQ71338.1"/>
    <property type="molecule type" value="Genomic_DNA"/>
</dbReference>
<evidence type="ECO:0000313" key="39">
    <source>
        <dbReference type="EMBL" id="QAQ71338.1"/>
    </source>
</evidence>
<dbReference type="EMBL" id="MH590404">
    <property type="protein sequence ID" value="QAR07463.1"/>
    <property type="molecule type" value="Genomic_DNA"/>
</dbReference>
<dbReference type="Proteomes" id="UP000273027">
    <property type="component" value="Segment"/>
</dbReference>
<dbReference type="EMBL" id="MH590561">
    <property type="protein sequence ID" value="QAO17588.1"/>
    <property type="molecule type" value="Genomic_DNA"/>
</dbReference>
<evidence type="ECO:0000313" key="35">
    <source>
        <dbReference type="EMBL" id="QAO97805.1"/>
    </source>
</evidence>
<evidence type="ECO:0000313" key="36">
    <source>
        <dbReference type="EMBL" id="QAP52633.1"/>
    </source>
</evidence>
<dbReference type="EMBL" id="MH590533">
    <property type="protein sequence ID" value="QAK75740.1"/>
    <property type="molecule type" value="Genomic_DNA"/>
</dbReference>
<dbReference type="EMBL" id="KF992569">
    <property type="protein sequence ID" value="AIE88817.1"/>
    <property type="molecule type" value="Genomic_DNA"/>
</dbReference>
<evidence type="ECO:0000313" key="12">
    <source>
        <dbReference type="EMBL" id="QAD81027.1"/>
    </source>
</evidence>
<dbReference type="EMBL" id="MH590547">
    <property type="protein sequence ID" value="QAM39976.1"/>
    <property type="molecule type" value="Genomic_DNA"/>
</dbReference>
<reference evidence="8" key="5">
    <citation type="journal article" date="2018" name="Int. J. Cancer">
        <title>High risk Epstein-Barr virus variants characterized by distinct polymorphisms in the EBER locus are strongly associated with nasopharyngeal carcinoma.</title>
        <authorList>
            <person name="Hui K.F."/>
            <person name="Chan T.F."/>
            <person name="Yang W."/>
            <person name="Shen J.J."/>
            <person name="Lam K.P."/>
            <person name="Kwok H."/>
            <person name="Sham P.C."/>
            <person name="Tsao S.W."/>
            <person name="Kwong D.L."/>
            <person name="Lung M.L."/>
            <person name="Chiang A.K."/>
        </authorList>
    </citation>
    <scope>NUCLEOTIDE SEQUENCE</scope>
    <source>
        <strain evidence="17">HKHD106</strain>
        <strain evidence="18">HKHD108</strain>
        <strain evidence="19">HKHD118</strain>
        <strain evidence="39">HKHD14</strain>
        <strain evidence="40">HKHD16</strain>
        <strain evidence="41">HKHD19</strain>
        <strain evidence="42">HKHD21</strain>
        <strain evidence="43">HKHD23</strain>
        <strain evidence="44">HKHD28</strain>
        <strain evidence="45">HKHD35</strain>
        <strain evidence="8">HKHD42</strain>
        <strain evidence="9">HKHD49</strain>
        <strain evidence="10">HKHD71</strain>
        <strain evidence="11">HKHD81</strain>
        <strain evidence="12">HKHD82</strain>
        <strain evidence="13">HKHD86</strain>
        <strain evidence="14">HKHD91</strain>
        <strain evidence="15">HKHD92</strain>
        <strain evidence="16">HKHD93</strain>
        <strain evidence="22">HKNPC14</strain>
        <strain evidence="23">HKNPC15</strain>
        <strain evidence="24">HKNPC18</strain>
        <strain evidence="25">HKNPC19</strain>
        <strain evidence="26">HKNPC22</strain>
        <strain evidence="27">HKNPC26</strain>
        <strain evidence="28">HKNPC36</strain>
        <strain evidence="29">HKNPC38</strain>
        <strain evidence="30">HKNPC45</strain>
        <strain evidence="31">HKNPC47</strain>
        <strain evidence="32">HKNPC50</strain>
        <strain evidence="33">HKNPC51</strain>
        <strain evidence="34">HKNPC52</strain>
        <strain evidence="35">HKNPC56</strain>
        <strain evidence="20">HKNPC6</strain>
        <strain evidence="36">HKNPC60</strain>
        <strain evidence="37">HKNPC61</strain>
        <strain evidence="38">HKNPC62</strain>
        <strain evidence="21">HKNPC7</strain>
    </source>
</reference>
<dbReference type="EMBL" id="MH590477">
    <property type="protein sequence ID" value="QAF51389.1"/>
    <property type="molecule type" value="Genomic_DNA"/>
</dbReference>
<reference evidence="5" key="2">
    <citation type="submission" date="2015-02" db="EMBL/GenBank/DDBJ databases">
        <authorList>
            <person name="Grayson E Nicholas"/>
        </authorList>
    </citation>
    <scope>NUCLEOTIDE SEQUENCE</scope>
    <source>
        <strain evidence="7">D3201.2</strain>
        <strain evidence="5">HKN19</strain>
    </source>
</reference>
<dbReference type="EMBL" id="MH590460">
    <property type="protein sequence ID" value="QAE34738.1"/>
    <property type="molecule type" value="Genomic_DNA"/>
</dbReference>
<evidence type="ECO:0000313" key="9">
    <source>
        <dbReference type="EMBL" id="QAC31681.1"/>
    </source>
</evidence>
<proteinExistence type="predicted"/>
<reference evidence="46" key="6">
    <citation type="journal article" date="2018" name="Leukemia">
        <title>Genomic and transcriptomic landscapes of Epstein-Barr virus in extranodal natural killer T-cell lymphoma.</title>
        <authorList>
            <person name="Peng R.J."/>
            <person name="Han B.W."/>
            <person name="Cai Q.Q."/>
            <person name="Zuo X.Y."/>
            <person name="Xia T."/>
            <person name="Chen J.R."/>
            <person name="Feng L.N."/>
            <person name="Lim J.Q."/>
            <person name="Chen S.W."/>
            <person name="Zeng M.S."/>
            <person name="Guo Y.M."/>
            <person name="Li B."/>
            <person name="Xia X.J."/>
            <person name="Xia Y."/>
            <person name="Laurensia Y."/>
            <person name="Chia B.K."/>
            <person name="Huang H.Q."/>
            <person name="Young K.H."/>
            <person name="Lim S.T."/>
            <person name="Ong C.K."/>
            <person name="Zeng Y.X."/>
            <person name="Bei J.X."/>
        </authorList>
    </citation>
    <scope>NUCLEOTIDE SEQUENCE</scope>
    <source>
        <strain evidence="46">NKTCL-SG01</strain>
        <strain evidence="47">NKTCL-SG07</strain>
        <strain evidence="48">NKTCL-SG12</strain>
    </source>
</reference>
<evidence type="ECO:0000313" key="40">
    <source>
        <dbReference type="EMBL" id="QAQ73470.1"/>
    </source>
</evidence>
<evidence type="ECO:0000313" key="45">
    <source>
        <dbReference type="EMBL" id="QAR07463.1"/>
    </source>
</evidence>
<dbReference type="EMBL" id="MH590392">
    <property type="protein sequence ID" value="QAQ83106.1"/>
    <property type="molecule type" value="Genomic_DNA"/>
</dbReference>
<evidence type="ECO:0000313" key="20">
    <source>
        <dbReference type="EMBL" id="QAJ04219.1"/>
    </source>
</evidence>
<evidence type="ECO:0000313" key="47">
    <source>
        <dbReference type="EMBL" id="QBM05375.1"/>
    </source>
</evidence>
<evidence type="ECO:0000313" key="3">
    <source>
        <dbReference type="EMBL" id="AIE88817.1"/>
    </source>
</evidence>
<evidence type="ECO:0000313" key="26">
    <source>
        <dbReference type="EMBL" id="QAK75740.1"/>
    </source>
</evidence>
<dbReference type="EMBL" id="MH590475">
    <property type="protein sequence ID" value="QAF36633.1"/>
    <property type="molecule type" value="Genomic_DNA"/>
</dbReference>
<evidence type="ECO:0000313" key="13">
    <source>
        <dbReference type="EMBL" id="QAE04215.1"/>
    </source>
</evidence>
<evidence type="ECO:0000313" key="15">
    <source>
        <dbReference type="EMBL" id="QAE41049.1"/>
    </source>
</evidence>
<evidence type="ECO:0000313" key="25">
    <source>
        <dbReference type="EMBL" id="QAK42260.1"/>
    </source>
</evidence>
<evidence type="ECO:0000313" key="31">
    <source>
        <dbReference type="EMBL" id="QAN78405.1"/>
    </source>
</evidence>
<sequence>MALFLARHTLSGTGAGGHGRGPAPDVSEVDLTLPALGEREFSRLLDLGLACLDLSYVEMREFVVWGRPPASEAAVASTPGSLFRSHSSAYWLSEVERPGGLVRWARSQTSPSSLTLAPHLGPSLLSLSAFTGGGCGAVAFCNAFFLAYFLVVRSVFPAFSDRIAAWICARSPFCENTRAVARGYRGLVKRFLAFVFERSSYDPPLLRQNSRPVERCFAIKNYVPGLDSQSCVTVPSFSRWAQSHASELDPREIRDRVTPATAPSFVADHASALLASLQKKASDTPCGNPIQWMWYRLLVNSCLRSAHCLLPIPAVSEGGRKTGGGVGEELVGAGGPCLSRDVFVAIVSRNVLSCLLNVPAAGPRAYKCFRSHASRPVSGPDYPPLAVFCMDCGYCLNFGKQTGVGGRLNSFRPTLQFYPRDQKEKHVLTCHASGRVYCSNCGSAAVGCQRLAEPPSARSGWRPRIRAVLPHNAAYELDCGSRLLDAIIPCLGPDRTCMRPVVLRGVTVRQLLYLTLRTEARAVCSICQQRQAPEDARDEPHLFSSCLEVELPPGERCAGCRLYQTRYGTPAAQAHPPGEAGGGFSRQSPAS</sequence>
<dbReference type="EMBL" id="MH590572">
    <property type="protein sequence ID" value="QAP66510.1"/>
    <property type="molecule type" value="Genomic_DNA"/>
</dbReference>
<dbReference type="EMBL" id="MH590440">
    <property type="protein sequence ID" value="QAD22945.1"/>
    <property type="molecule type" value="Genomic_DNA"/>
</dbReference>
<evidence type="ECO:0000313" key="33">
    <source>
        <dbReference type="EMBL" id="QAO30787.1"/>
    </source>
</evidence>
<dbReference type="EMBL" id="MH144218">
    <property type="protein sequence ID" value="QBM05375.1"/>
    <property type="molecule type" value="Genomic_DNA"/>
</dbReference>
<dbReference type="EMBL" id="MH590487">
    <property type="protein sequence ID" value="QAG29309.1"/>
    <property type="molecule type" value="Genomic_DNA"/>
</dbReference>
<evidence type="ECO:0000313" key="19">
    <source>
        <dbReference type="EMBL" id="QAG29309.1"/>
    </source>
</evidence>
<evidence type="ECO:0000313" key="18">
    <source>
        <dbReference type="EMBL" id="QAF51389.1"/>
    </source>
</evidence>
<evidence type="ECO:0000313" key="4">
    <source>
        <dbReference type="EMBL" id="AWG87499.1"/>
    </source>
</evidence>
<gene>
    <name evidence="3" type="primary">BFRF2</name>
</gene>
<reference evidence="6" key="3">
    <citation type="submission" date="2015-02" db="EMBL/GenBank/DDBJ databases">
        <authorList>
            <person name="Grayson N.E."/>
        </authorList>
    </citation>
    <scope>NUCLEOTIDE SEQUENCE</scope>
    <source>
        <strain evidence="6">HKN15</strain>
    </source>
</reference>
<dbReference type="EMBL" id="KF992568">
    <property type="protein sequence ID" value="AIE88740.1"/>
    <property type="molecule type" value="Genomic_DNA"/>
</dbReference>
<evidence type="ECO:0000313" key="23">
    <source>
        <dbReference type="EMBL" id="QAJ98576.1"/>
    </source>
</evidence>
<evidence type="ECO:0000313" key="34">
    <source>
        <dbReference type="EMBL" id="QAO44055.1"/>
    </source>
</evidence>
<dbReference type="EMBL" id="MH590461">
    <property type="protein sequence ID" value="QAE41049.1"/>
    <property type="molecule type" value="Genomic_DNA"/>
</dbReference>
<dbReference type="EMBL" id="MH144212">
    <property type="protein sequence ID" value="QBM04879.1"/>
    <property type="molecule type" value="Genomic_DNA"/>
</dbReference>
<reference evidence="4" key="4">
    <citation type="submission" date="2017-10" db="EMBL/GenBank/DDBJ databases">
        <title>Epstein Barr virus genome variation.</title>
        <authorList>
            <person name="Palser A."/>
            <person name="Wegner F."/>
            <person name="Bridges R."/>
            <person name="Correia S."/>
            <person name="Elgueta Karstegl C."/>
            <person name="Venturini C."/>
            <person name="Middeldorp J."/>
            <person name="Cohen J.I."/>
            <person name="Hildesheim A."/>
            <person name="Breuer J."/>
            <person name="White R.E."/>
            <person name="Kellam P."/>
            <person name="Farrell P.J."/>
        </authorList>
    </citation>
    <scope>NUCLEOTIDE SEQUENCE</scope>
    <source>
        <strain evidence="4">AH_Saliva_8192</strain>
    </source>
</reference>
<reference evidence="3" key="1">
    <citation type="journal article" date="2014" name="J. Virol.">
        <title>Genomic diversity of epstein-barr virus genomes isolated from primary nasopharyngeal carcinoma biopsy samples.</title>
        <authorList>
            <person name="Kwok H."/>
            <person name="Wu C.W."/>
            <person name="Palser A.L."/>
            <person name="Kellam P."/>
            <person name="Sham P.C."/>
            <person name="Kwong D.L."/>
            <person name="Chiang A.K."/>
        </authorList>
    </citation>
    <scope>NUCLEOTIDE SEQUENCE</scope>
    <source>
        <strain evidence="2">HKNPC6</strain>
        <strain evidence="3">HKNPC7</strain>
    </source>
</reference>
<dbReference type="EMBL" id="MH590451">
    <property type="protein sequence ID" value="QAD81027.1"/>
    <property type="molecule type" value="Genomic_DNA"/>
</dbReference>
<dbReference type="EMBL" id="MH590388">
    <property type="protein sequence ID" value="QAQ77184.1"/>
    <property type="molecule type" value="Genomic_DNA"/>
</dbReference>
<evidence type="ECO:0000313" key="7">
    <source>
        <dbReference type="EMBL" id="CEQ34163.1"/>
    </source>
</evidence>
<evidence type="ECO:0000313" key="44">
    <source>
        <dbReference type="EMBL" id="QAQ92036.1"/>
    </source>
</evidence>
<name>A0A075FCW5_EBVG</name>
<evidence type="ECO:0000313" key="11">
    <source>
        <dbReference type="EMBL" id="QAD75400.1"/>
    </source>
</evidence>
<evidence type="ECO:0000313" key="38">
    <source>
        <dbReference type="EMBL" id="QAP80459.1"/>
    </source>
</evidence>
<dbReference type="EMBL" id="MH590571">
    <property type="protein sequence ID" value="QAP52633.1"/>
    <property type="molecule type" value="Genomic_DNA"/>
</dbReference>
<dbReference type="EMBL" id="MH144223">
    <property type="protein sequence ID" value="QBM05772.1"/>
    <property type="molecule type" value="Genomic_DNA"/>
</dbReference>
<evidence type="ECO:0000313" key="17">
    <source>
        <dbReference type="EMBL" id="QAF36633.1"/>
    </source>
</evidence>
<dbReference type="EMBL" id="MH590390">
    <property type="protein sequence ID" value="QAQ80006.1"/>
    <property type="molecule type" value="Genomic_DNA"/>
</dbReference>
<evidence type="ECO:0000313" key="24">
    <source>
        <dbReference type="EMBL" id="QAK31235.1"/>
    </source>
</evidence>
<evidence type="ECO:0000313" key="32">
    <source>
        <dbReference type="EMBL" id="QAO17588.1"/>
    </source>
</evidence>
<dbReference type="EMBL" id="MH590450">
    <property type="protein sequence ID" value="QAD75400.1"/>
    <property type="molecule type" value="Genomic_DNA"/>
</dbReference>
<reference evidence="46" key="7">
    <citation type="submission" date="2018-03" db="EMBL/GenBank/DDBJ databases">
        <authorList>
            <person name="Bei J.-X."/>
            <person name="Han B.-W."/>
        </authorList>
    </citation>
    <scope>NUCLEOTIDE SEQUENCE</scope>
    <source>
        <strain evidence="46">NKTCL-SG01</strain>
        <strain evidence="47">NKTCL-SG07</strain>
        <strain evidence="48">NKTCL-SG12</strain>
    </source>
</reference>
<evidence type="ECO:0000313" key="41">
    <source>
        <dbReference type="EMBL" id="QAQ77184.1"/>
    </source>
</evidence>
<dbReference type="GO" id="GO:0019033">
    <property type="term" value="C:viral tegument"/>
    <property type="evidence" value="ECO:0007669"/>
    <property type="project" value="InterPro"/>
</dbReference>
<evidence type="ECO:0000313" key="29">
    <source>
        <dbReference type="EMBL" id="QAM64523.1"/>
    </source>
</evidence>
<dbReference type="Proteomes" id="UP000185900">
    <property type="component" value="Segment"/>
</dbReference>
<evidence type="ECO:0000313" key="6">
    <source>
        <dbReference type="EMBL" id="CEQ33997.1"/>
    </source>
</evidence>
<dbReference type="EMBL" id="MH590529">
    <property type="protein sequence ID" value="QAK31235.1"/>
    <property type="molecule type" value="Genomic_DNA"/>
</dbReference>
<dbReference type="EMBL" id="LN827549">
    <property type="protein sequence ID" value="CEQ34163.1"/>
    <property type="molecule type" value="Genomic_DNA"/>
</dbReference>
<dbReference type="EMBL" id="MH590556">
    <property type="protein sequence ID" value="QAN52619.1"/>
    <property type="molecule type" value="Genomic_DNA"/>
</dbReference>
<organismHost>
    <name type="scientific">Homo sapiens</name>
    <name type="common">Human</name>
    <dbReference type="NCBI Taxonomy" id="9606"/>
</organismHost>
<evidence type="ECO:0000313" key="16">
    <source>
        <dbReference type="EMBL" id="QAE47431.1"/>
    </source>
</evidence>
<dbReference type="EMBL" id="MH590573">
    <property type="protein sequence ID" value="QAP80459.1"/>
    <property type="molecule type" value="Genomic_DNA"/>
</dbReference>
<dbReference type="GO" id="GO:0016032">
    <property type="term" value="P:viral process"/>
    <property type="evidence" value="ECO:0007669"/>
    <property type="project" value="InterPro"/>
</dbReference>
<dbReference type="EMBL" id="MH590518">
    <property type="protein sequence ID" value="QAJ14438.1"/>
    <property type="molecule type" value="Genomic_DNA"/>
</dbReference>
<evidence type="ECO:0000313" key="10">
    <source>
        <dbReference type="EMBL" id="QAD22945.1"/>
    </source>
</evidence>
<evidence type="ECO:0000313" key="42">
    <source>
        <dbReference type="EMBL" id="QAQ80006.1"/>
    </source>
</evidence>
<dbReference type="EMBL" id="LN824224">
    <property type="protein sequence ID" value="CEQ32913.1"/>
    <property type="molecule type" value="Genomic_DNA"/>
</dbReference>
<organism evidence="3">
    <name type="scientific">Epstein-Barr virus (strain GD1)</name>
    <name type="common">HHV-4</name>
    <name type="synonym">Human gammaherpesvirus 4</name>
    <dbReference type="NCBI Taxonomy" id="10376"/>
    <lineage>
        <taxon>Viruses</taxon>
        <taxon>Duplodnaviria</taxon>
        <taxon>Heunggongvirae</taxon>
        <taxon>Peploviricota</taxon>
        <taxon>Herviviricetes</taxon>
        <taxon>Herpesvirales</taxon>
        <taxon>Orthoherpesviridae</taxon>
        <taxon>Gammaherpesvirinae</taxon>
        <taxon>Lymphocryptovirus</taxon>
        <taxon>Lymphocryptovirus humangamma4</taxon>
    </lineage>
</organism>
<dbReference type="EMBL" id="MH590549">
    <property type="protein sequence ID" value="QAM64523.1"/>
    <property type="molecule type" value="Genomic_DNA"/>
</dbReference>
<evidence type="ECO:0000313" key="37">
    <source>
        <dbReference type="EMBL" id="QAP66510.1"/>
    </source>
</evidence>
<dbReference type="EMBL" id="MH590411">
    <property type="protein sequence ID" value="QAC09616.1"/>
    <property type="molecule type" value="Genomic_DNA"/>
</dbReference>
<dbReference type="Pfam" id="PF03117">
    <property type="entry name" value="Herpes_UL49_1"/>
    <property type="match status" value="1"/>
</dbReference>
<dbReference type="EMBL" id="MH590397">
    <property type="protein sequence ID" value="QAQ92036.1"/>
    <property type="molecule type" value="Genomic_DNA"/>
</dbReference>
<evidence type="ECO:0000313" key="30">
    <source>
        <dbReference type="EMBL" id="QAN52619.1"/>
    </source>
</evidence>
<evidence type="ECO:0000313" key="8">
    <source>
        <dbReference type="EMBL" id="QAC09616.1"/>
    </source>
</evidence>
<feature type="region of interest" description="Disordered" evidence="1">
    <location>
        <begin position="571"/>
        <end position="591"/>
    </location>
</feature>
<dbReference type="EMBL" id="MH590537">
    <property type="protein sequence ID" value="QAL21316.1"/>
    <property type="molecule type" value="Genomic_DNA"/>
</dbReference>
<dbReference type="EMBL" id="MG298823">
    <property type="protein sequence ID" value="AWG87499.1"/>
    <property type="molecule type" value="Genomic_DNA"/>
</dbReference>
<evidence type="ECO:0000313" key="48">
    <source>
        <dbReference type="EMBL" id="QBM05772.1"/>
    </source>
</evidence>
<dbReference type="EMBL" id="MH590455">
    <property type="protein sequence ID" value="QAE04215.1"/>
    <property type="molecule type" value="Genomic_DNA"/>
</dbReference>
<evidence type="ECO:0000313" key="27">
    <source>
        <dbReference type="EMBL" id="QAL21316.1"/>
    </source>
</evidence>
<evidence type="ECO:0000313" key="5">
    <source>
        <dbReference type="EMBL" id="CEQ32913.1"/>
    </source>
</evidence>
<dbReference type="EMBL" id="MH590567">
    <property type="protein sequence ID" value="QAO97805.1"/>
    <property type="molecule type" value="Genomic_DNA"/>
</dbReference>
<evidence type="ECO:0000256" key="1">
    <source>
        <dbReference type="SAM" id="MobiDB-lite"/>
    </source>
</evidence>